<comment type="subcellular location">
    <subcellularLocation>
        <location evidence="2">Synaptic cleft</location>
    </subcellularLocation>
</comment>
<dbReference type="OrthoDB" id="5946508at2759"/>
<dbReference type="GO" id="GO:0043083">
    <property type="term" value="C:synaptic cleft"/>
    <property type="evidence" value="ECO:0007669"/>
    <property type="project" value="UniProtKB-SubCell"/>
</dbReference>
<dbReference type="STRING" id="6832.A0A553NX01"/>
<gene>
    <name evidence="6" type="ORF">TCAL_02330</name>
</gene>
<evidence type="ECO:0000256" key="3">
    <source>
        <dbReference type="ARBA" id="ARBA00044072"/>
    </source>
</evidence>
<evidence type="ECO:0000313" key="7">
    <source>
        <dbReference type="Proteomes" id="UP000318571"/>
    </source>
</evidence>
<dbReference type="PANTHER" id="PTHR28052:SF1">
    <property type="entry name" value="UPF0545 PROTEIN C22ORF39"/>
    <property type="match status" value="1"/>
</dbReference>
<comment type="caution">
    <text evidence="6">The sequence shown here is derived from an EMBL/GenBank/DDBJ whole genome shotgun (WGS) entry which is preliminary data.</text>
</comment>
<proteinExistence type="inferred from homology"/>
<protein>
    <recommendedName>
        <fullName evidence="3">Synaptic plasticity regulator PANTS</fullName>
    </recommendedName>
    <alternativeName>
        <fullName evidence="4">Plasticity-associated neural transcript short</fullName>
    </alternativeName>
</protein>
<feature type="compositionally biased region" description="Polar residues" evidence="5">
    <location>
        <begin position="27"/>
        <end position="36"/>
    </location>
</feature>
<evidence type="ECO:0000256" key="4">
    <source>
        <dbReference type="ARBA" id="ARBA00044235"/>
    </source>
</evidence>
<evidence type="ECO:0000256" key="1">
    <source>
        <dbReference type="ARBA" id="ARBA00006412"/>
    </source>
</evidence>
<keyword evidence="7" id="KW-1185">Reference proteome</keyword>
<sequence>MTMSAMSSESDRPSRSSPLSAHYQSEDLGSSSQFGNPTHLEVQKTLSYAWMLRKCDCYNEEYKSCSKLRSRFQQYYIHGEIQSCQNWKENYNDCLSWTRTGDKKFAKQIIEREKARIGQRLRDHLSNDVWELRDEPPADFNAPLPPHLADAGEESIFKAYDKGESREDYSKIVNNPINRMTTNLACSIM</sequence>
<accession>A0A553NX01</accession>
<evidence type="ECO:0000256" key="2">
    <source>
        <dbReference type="ARBA" id="ARBA00043942"/>
    </source>
</evidence>
<dbReference type="Proteomes" id="UP000318571">
    <property type="component" value="Chromosome 9"/>
</dbReference>
<dbReference type="EMBL" id="VCGU01000009">
    <property type="protein sequence ID" value="TRY69966.1"/>
    <property type="molecule type" value="Genomic_DNA"/>
</dbReference>
<dbReference type="InterPro" id="IPR021475">
    <property type="entry name" value="Pants/Emi1-like"/>
</dbReference>
<dbReference type="Pfam" id="PF11326">
    <property type="entry name" value="PANTS-like"/>
    <property type="match status" value="1"/>
</dbReference>
<evidence type="ECO:0000313" key="6">
    <source>
        <dbReference type="EMBL" id="TRY69966.1"/>
    </source>
</evidence>
<feature type="region of interest" description="Disordered" evidence="5">
    <location>
        <begin position="1"/>
        <end position="36"/>
    </location>
</feature>
<organism evidence="6 7">
    <name type="scientific">Tigriopus californicus</name>
    <name type="common">Marine copepod</name>
    <dbReference type="NCBI Taxonomy" id="6832"/>
    <lineage>
        <taxon>Eukaryota</taxon>
        <taxon>Metazoa</taxon>
        <taxon>Ecdysozoa</taxon>
        <taxon>Arthropoda</taxon>
        <taxon>Crustacea</taxon>
        <taxon>Multicrustacea</taxon>
        <taxon>Hexanauplia</taxon>
        <taxon>Copepoda</taxon>
        <taxon>Harpacticoida</taxon>
        <taxon>Harpacticidae</taxon>
        <taxon>Tigriopus</taxon>
    </lineage>
</organism>
<dbReference type="PANTHER" id="PTHR28052">
    <property type="entry name" value="UPF0545 PROTEIN C22ORF39"/>
    <property type="match status" value="1"/>
</dbReference>
<name>A0A553NX01_TIGCA</name>
<evidence type="ECO:0000256" key="5">
    <source>
        <dbReference type="SAM" id="MobiDB-lite"/>
    </source>
</evidence>
<dbReference type="AlphaFoldDB" id="A0A553NX01"/>
<comment type="similarity">
    <text evidence="1">Belongs to the UPF0545 family.</text>
</comment>
<reference evidence="6 7" key="1">
    <citation type="journal article" date="2018" name="Nat. Ecol. Evol.">
        <title>Genomic signatures of mitonuclear coevolution across populations of Tigriopus californicus.</title>
        <authorList>
            <person name="Barreto F.S."/>
            <person name="Watson E.T."/>
            <person name="Lima T.G."/>
            <person name="Willett C.S."/>
            <person name="Edmands S."/>
            <person name="Li W."/>
            <person name="Burton R.S."/>
        </authorList>
    </citation>
    <scope>NUCLEOTIDE SEQUENCE [LARGE SCALE GENOMIC DNA]</scope>
    <source>
        <strain evidence="6 7">San Diego</strain>
    </source>
</reference>